<evidence type="ECO:0000256" key="1">
    <source>
        <dbReference type="ARBA" id="ARBA00022555"/>
    </source>
</evidence>
<evidence type="ECO:0000256" key="2">
    <source>
        <dbReference type="ARBA" id="ARBA00022801"/>
    </source>
</evidence>
<accession>A0A1G1Z0B9</accession>
<reference evidence="4 5" key="1">
    <citation type="journal article" date="2016" name="Nat. Commun.">
        <title>Thousands of microbial genomes shed light on interconnected biogeochemical processes in an aquifer system.</title>
        <authorList>
            <person name="Anantharaman K."/>
            <person name="Brown C.T."/>
            <person name="Hug L.A."/>
            <person name="Sharon I."/>
            <person name="Castelle C.J."/>
            <person name="Probst A.J."/>
            <person name="Thomas B.C."/>
            <person name="Singh A."/>
            <person name="Wilkins M.J."/>
            <person name="Karaoz U."/>
            <person name="Brodie E.L."/>
            <person name="Williams K.H."/>
            <person name="Hubbard S.S."/>
            <person name="Banfield J.F."/>
        </authorList>
    </citation>
    <scope>NUCLEOTIDE SEQUENCE [LARGE SCALE GENOMIC DNA]</scope>
</reference>
<comment type="caution">
    <text evidence="4">The sequence shown here is derived from an EMBL/GenBank/DDBJ whole genome shotgun (WGS) entry which is preliminary data.</text>
</comment>
<proteinExistence type="predicted"/>
<gene>
    <name evidence="4" type="ORF">A3D47_02125</name>
</gene>
<dbReference type="Proteomes" id="UP000178651">
    <property type="component" value="Unassembled WGS sequence"/>
</dbReference>
<dbReference type="CDD" id="cd00462">
    <property type="entry name" value="PTH"/>
    <property type="match status" value="1"/>
</dbReference>
<organism evidence="4 5">
    <name type="scientific">Candidatus Colwellbacteria bacterium RIFCSPHIGHO2_02_FULL_43_15</name>
    <dbReference type="NCBI Taxonomy" id="1797686"/>
    <lineage>
        <taxon>Bacteria</taxon>
        <taxon>Candidatus Colwelliibacteriota</taxon>
    </lineage>
</organism>
<keyword evidence="3" id="KW-0694">RNA-binding</keyword>
<sequence length="177" mass="19624">MIKQSKLSFKYKLIVGLGNPGEEYANTYHNAGLLFLSCLAPGTRFKRVLDFAYLKNGDLILVKPLTFMNESGGPVLQALKYFKLTPDKLLVAHDDSDIGIGNYKISLGRGSAGHNGVESIIKSLGNKDFGRLRLGIRGPEKNGKRLRAQEFVLKQISKKDKLLLEGLFQEVKVTLTE</sequence>
<dbReference type="NCBIfam" id="TIGR00447">
    <property type="entry name" value="pth"/>
    <property type="match status" value="1"/>
</dbReference>
<dbReference type="SUPFAM" id="SSF53178">
    <property type="entry name" value="Peptidyl-tRNA hydrolase-like"/>
    <property type="match status" value="1"/>
</dbReference>
<protein>
    <recommendedName>
        <fullName evidence="6">Aminoacyl-tRNA hydrolase</fullName>
    </recommendedName>
</protein>
<evidence type="ECO:0000256" key="3">
    <source>
        <dbReference type="ARBA" id="ARBA00022884"/>
    </source>
</evidence>
<evidence type="ECO:0000313" key="5">
    <source>
        <dbReference type="Proteomes" id="UP000178651"/>
    </source>
</evidence>
<keyword evidence="1" id="KW-0820">tRNA-binding</keyword>
<dbReference type="Gene3D" id="3.40.50.1470">
    <property type="entry name" value="Peptidyl-tRNA hydrolase"/>
    <property type="match status" value="1"/>
</dbReference>
<dbReference type="InterPro" id="IPR001328">
    <property type="entry name" value="Pept_tRNA_hydro"/>
</dbReference>
<dbReference type="PANTHER" id="PTHR17224:SF1">
    <property type="entry name" value="PEPTIDYL-TRNA HYDROLASE"/>
    <property type="match status" value="1"/>
</dbReference>
<dbReference type="EMBL" id="MHIU01000007">
    <property type="protein sequence ID" value="OGY58085.1"/>
    <property type="molecule type" value="Genomic_DNA"/>
</dbReference>
<keyword evidence="2" id="KW-0378">Hydrolase</keyword>
<dbReference type="PANTHER" id="PTHR17224">
    <property type="entry name" value="PEPTIDYL-TRNA HYDROLASE"/>
    <property type="match status" value="1"/>
</dbReference>
<dbReference type="GO" id="GO:0004045">
    <property type="term" value="F:peptidyl-tRNA hydrolase activity"/>
    <property type="evidence" value="ECO:0007669"/>
    <property type="project" value="InterPro"/>
</dbReference>
<name>A0A1G1Z0B9_9BACT</name>
<evidence type="ECO:0008006" key="6">
    <source>
        <dbReference type="Google" id="ProtNLM"/>
    </source>
</evidence>
<dbReference type="GO" id="GO:0000049">
    <property type="term" value="F:tRNA binding"/>
    <property type="evidence" value="ECO:0007669"/>
    <property type="project" value="UniProtKB-KW"/>
</dbReference>
<dbReference type="InterPro" id="IPR036416">
    <property type="entry name" value="Pept_tRNA_hydro_sf"/>
</dbReference>
<dbReference type="AlphaFoldDB" id="A0A1G1Z0B9"/>
<dbReference type="Pfam" id="PF01195">
    <property type="entry name" value="Pept_tRNA_hydro"/>
    <property type="match status" value="1"/>
</dbReference>
<evidence type="ECO:0000313" key="4">
    <source>
        <dbReference type="EMBL" id="OGY58085.1"/>
    </source>
</evidence>